<evidence type="ECO:0000256" key="2">
    <source>
        <dbReference type="ARBA" id="ARBA00022643"/>
    </source>
</evidence>
<dbReference type="PANTHER" id="PTHR43741">
    <property type="entry name" value="FMN-DEPENDENT NADH-AZOREDUCTASE 1"/>
    <property type="match status" value="1"/>
</dbReference>
<evidence type="ECO:0000256" key="6">
    <source>
        <dbReference type="HAMAP-Rule" id="MF_01216"/>
    </source>
</evidence>
<dbReference type="InterPro" id="IPR023048">
    <property type="entry name" value="NADH:quinone_OxRdtase_FMN_depd"/>
</dbReference>
<gene>
    <name evidence="6" type="primary">azoR</name>
    <name evidence="8" type="ORF">BA896_020505</name>
</gene>
<keyword evidence="1 6" id="KW-0285">Flavoprotein</keyword>
<evidence type="ECO:0000256" key="3">
    <source>
        <dbReference type="ARBA" id="ARBA00023002"/>
    </source>
</evidence>
<dbReference type="GO" id="GO:0010181">
    <property type="term" value="F:FMN binding"/>
    <property type="evidence" value="ECO:0007669"/>
    <property type="project" value="UniProtKB-UniRule"/>
</dbReference>
<feature type="binding site" evidence="6">
    <location>
        <position position="9"/>
    </location>
    <ligand>
        <name>FMN</name>
        <dbReference type="ChEBI" id="CHEBI:58210"/>
    </ligand>
</feature>
<evidence type="ECO:0000313" key="8">
    <source>
        <dbReference type="EMBL" id="OFJ46666.1"/>
    </source>
</evidence>
<dbReference type="InterPro" id="IPR050104">
    <property type="entry name" value="FMN-dep_NADH:Q_OxRdtase_AzoR1"/>
</dbReference>
<dbReference type="GO" id="GO:0009055">
    <property type="term" value="F:electron transfer activity"/>
    <property type="evidence" value="ECO:0007669"/>
    <property type="project" value="UniProtKB-UniRule"/>
</dbReference>
<dbReference type="Pfam" id="PF02525">
    <property type="entry name" value="Flavodoxin_2"/>
    <property type="match status" value="1"/>
</dbReference>
<keyword evidence="3 6" id="KW-0560">Oxidoreductase</keyword>
<comment type="similarity">
    <text evidence="6">Belongs to the azoreductase type 1 family.</text>
</comment>
<feature type="binding site" evidence="6">
    <location>
        <begin position="139"/>
        <end position="142"/>
    </location>
    <ligand>
        <name>FMN</name>
        <dbReference type="ChEBI" id="CHEBI:58210"/>
    </ligand>
</feature>
<evidence type="ECO:0000256" key="4">
    <source>
        <dbReference type="ARBA" id="ARBA00023027"/>
    </source>
</evidence>
<proteinExistence type="inferred from homology"/>
<protein>
    <recommendedName>
        <fullName evidence="6">FMN dependent NADH:quinone oxidoreductase</fullName>
        <ecNumber evidence="6">1.6.5.-</ecNumber>
    </recommendedName>
    <alternativeName>
        <fullName evidence="6">Azo-dye reductase</fullName>
    </alternativeName>
    <alternativeName>
        <fullName evidence="6">FMN-dependent NADH-azo compound oxidoreductase</fullName>
    </alternativeName>
    <alternativeName>
        <fullName evidence="6">FMN-dependent NADH-azoreductase</fullName>
        <ecNumber evidence="6">1.7.1.17</ecNumber>
    </alternativeName>
</protein>
<reference evidence="8 9" key="1">
    <citation type="submission" date="2016-10" db="EMBL/GenBank/DDBJ databases">
        <title>Updated version of Genome Assembly of Janthinobacterium lividum ERGS5:01.</title>
        <authorList>
            <person name="Kumar R."/>
            <person name="Acharya V."/>
            <person name="Singh D."/>
        </authorList>
    </citation>
    <scope>NUCLEOTIDE SEQUENCE [LARGE SCALE GENOMIC DNA]</scope>
    <source>
        <strain evidence="8 9">ERGS5:01</strain>
    </source>
</reference>
<feature type="binding site" evidence="6">
    <location>
        <begin position="15"/>
        <end position="17"/>
    </location>
    <ligand>
        <name>FMN</name>
        <dbReference type="ChEBI" id="CHEBI:58210"/>
    </ligand>
</feature>
<dbReference type="Gene3D" id="3.40.50.360">
    <property type="match status" value="1"/>
</dbReference>
<comment type="catalytic activity">
    <reaction evidence="5">
        <text>N,N-dimethyl-1,4-phenylenediamine + anthranilate + 2 NAD(+) = 2-(4-dimethylaminophenyl)diazenylbenzoate + 2 NADH + 2 H(+)</text>
        <dbReference type="Rhea" id="RHEA:55872"/>
        <dbReference type="ChEBI" id="CHEBI:15378"/>
        <dbReference type="ChEBI" id="CHEBI:15783"/>
        <dbReference type="ChEBI" id="CHEBI:16567"/>
        <dbReference type="ChEBI" id="CHEBI:57540"/>
        <dbReference type="ChEBI" id="CHEBI:57945"/>
        <dbReference type="ChEBI" id="CHEBI:71579"/>
        <dbReference type="EC" id="1.7.1.17"/>
    </reaction>
    <physiologicalReaction direction="right-to-left" evidence="5">
        <dbReference type="Rhea" id="RHEA:55874"/>
    </physiologicalReaction>
</comment>
<sequence>MNILQINSSARSTGSASTRLADAIVARVQTSHPDASLIRRDLAAAPHPVLDEATLQALFTPADQRTGSQAARIALDDALIAQVQAADVIVIGAPMYNFGITVQLKSWFDAIARANVTFKYTENGPVGLLTGKKVYVGLSRGGLHRDSAHDSQVPYLNTMFGFLGMSDVHYVYAEGMGMGPEAVAKAQAQADAEINAILV</sequence>
<evidence type="ECO:0000313" key="9">
    <source>
        <dbReference type="Proteomes" id="UP000092634"/>
    </source>
</evidence>
<dbReference type="PANTHER" id="PTHR43741:SF2">
    <property type="entry name" value="FMN-DEPENDENT NADH:QUINONE OXIDOREDUCTASE"/>
    <property type="match status" value="1"/>
</dbReference>
<dbReference type="EC" id="1.6.5.-" evidence="6"/>
<dbReference type="AlphaFoldDB" id="A0A1E8PKA1"/>
<comment type="subunit">
    <text evidence="6">Homodimer.</text>
</comment>
<evidence type="ECO:0000256" key="1">
    <source>
        <dbReference type="ARBA" id="ARBA00022630"/>
    </source>
</evidence>
<dbReference type="InterPro" id="IPR029039">
    <property type="entry name" value="Flavoprotein-like_sf"/>
</dbReference>
<dbReference type="EMBL" id="MAQB02000011">
    <property type="protein sequence ID" value="OFJ46666.1"/>
    <property type="molecule type" value="Genomic_DNA"/>
</dbReference>
<comment type="cofactor">
    <cofactor evidence="6">
        <name>FMN</name>
        <dbReference type="ChEBI" id="CHEBI:58210"/>
    </cofactor>
    <text evidence="6">Binds 1 FMN per subunit.</text>
</comment>
<dbReference type="Proteomes" id="UP000092634">
    <property type="component" value="Unassembled WGS sequence"/>
</dbReference>
<comment type="function">
    <text evidence="6">Also exhibits azoreductase activity. Catalyzes the reductive cleavage of the azo bond in aromatic azo compounds to the corresponding amines.</text>
</comment>
<dbReference type="EC" id="1.7.1.17" evidence="6"/>
<keyword evidence="2 6" id="KW-0288">FMN</keyword>
<accession>A0A1E8PKA1</accession>
<comment type="function">
    <text evidence="6">Quinone reductase that provides resistance to thiol-specific stress caused by electrophilic quinones.</text>
</comment>
<comment type="caution">
    <text evidence="8">The sequence shown here is derived from an EMBL/GenBank/DDBJ whole genome shotgun (WGS) entry which is preliminary data.</text>
</comment>
<organism evidence="8 9">
    <name type="scientific">Janthinobacterium lividum</name>
    <dbReference type="NCBI Taxonomy" id="29581"/>
    <lineage>
        <taxon>Bacteria</taxon>
        <taxon>Pseudomonadati</taxon>
        <taxon>Pseudomonadota</taxon>
        <taxon>Betaproteobacteria</taxon>
        <taxon>Burkholderiales</taxon>
        <taxon>Oxalobacteraceae</taxon>
        <taxon>Janthinobacterium</taxon>
    </lineage>
</organism>
<keyword evidence="4 6" id="KW-0520">NAD</keyword>
<evidence type="ECO:0000256" key="5">
    <source>
        <dbReference type="ARBA" id="ARBA00048542"/>
    </source>
</evidence>
<feature type="domain" description="Flavodoxin-like fold" evidence="7">
    <location>
        <begin position="1"/>
        <end position="196"/>
    </location>
</feature>
<name>A0A1E8PKA1_9BURK</name>
<dbReference type="GO" id="GO:0016652">
    <property type="term" value="F:oxidoreductase activity, acting on NAD(P)H as acceptor"/>
    <property type="evidence" value="ECO:0007669"/>
    <property type="project" value="UniProtKB-UniRule"/>
</dbReference>
<feature type="binding site" evidence="6">
    <location>
        <begin position="95"/>
        <end position="98"/>
    </location>
    <ligand>
        <name>FMN</name>
        <dbReference type="ChEBI" id="CHEBI:58210"/>
    </ligand>
</feature>
<dbReference type="SUPFAM" id="SSF52218">
    <property type="entry name" value="Flavoproteins"/>
    <property type="match status" value="1"/>
</dbReference>
<dbReference type="HAMAP" id="MF_01216">
    <property type="entry name" value="Azoreductase_type1"/>
    <property type="match status" value="1"/>
</dbReference>
<evidence type="ECO:0000259" key="7">
    <source>
        <dbReference type="Pfam" id="PF02525"/>
    </source>
</evidence>
<dbReference type="GO" id="GO:0016655">
    <property type="term" value="F:oxidoreductase activity, acting on NAD(P)H, quinone or similar compound as acceptor"/>
    <property type="evidence" value="ECO:0007669"/>
    <property type="project" value="InterPro"/>
</dbReference>
<comment type="catalytic activity">
    <reaction evidence="6">
        <text>2 a quinone + NADH + H(+) = 2 a 1,4-benzosemiquinone + NAD(+)</text>
        <dbReference type="Rhea" id="RHEA:65952"/>
        <dbReference type="ChEBI" id="CHEBI:15378"/>
        <dbReference type="ChEBI" id="CHEBI:57540"/>
        <dbReference type="ChEBI" id="CHEBI:57945"/>
        <dbReference type="ChEBI" id="CHEBI:132124"/>
        <dbReference type="ChEBI" id="CHEBI:134225"/>
    </reaction>
</comment>
<dbReference type="InterPro" id="IPR003680">
    <property type="entry name" value="Flavodoxin_fold"/>
</dbReference>